<feature type="domain" description="SpoVT-AbrB" evidence="1">
    <location>
        <begin position="6"/>
        <end position="49"/>
    </location>
</feature>
<dbReference type="Proteomes" id="UP000483432">
    <property type="component" value="Unassembled WGS sequence"/>
</dbReference>
<evidence type="ECO:0000313" key="3">
    <source>
        <dbReference type="Proteomes" id="UP000483432"/>
    </source>
</evidence>
<comment type="caution">
    <text evidence="2">The sequence shown here is derived from an EMBL/GenBank/DDBJ whole genome shotgun (WGS) entry which is preliminary data.</text>
</comment>
<protein>
    <submittedName>
        <fullName evidence="2">AbrB/MazE/SpoVT family DNA-binding domain-containing protein</fullName>
    </submittedName>
</protein>
<dbReference type="PROSITE" id="PS51257">
    <property type="entry name" value="PROKAR_LIPOPROTEIN"/>
    <property type="match status" value="1"/>
</dbReference>
<dbReference type="Gene3D" id="2.10.260.10">
    <property type="match status" value="1"/>
</dbReference>
<proteinExistence type="predicted"/>
<evidence type="ECO:0000259" key="1">
    <source>
        <dbReference type="SMART" id="SM00966"/>
    </source>
</evidence>
<dbReference type="SMART" id="SM00966">
    <property type="entry name" value="SpoVT_AbrB"/>
    <property type="match status" value="1"/>
</dbReference>
<evidence type="ECO:0000313" key="2">
    <source>
        <dbReference type="EMBL" id="NDP49325.1"/>
    </source>
</evidence>
<dbReference type="EMBL" id="JAAFGW010000249">
    <property type="protein sequence ID" value="NDP49325.1"/>
    <property type="molecule type" value="Genomic_DNA"/>
</dbReference>
<keyword evidence="2" id="KW-0238">DNA-binding</keyword>
<accession>A0A7C9TBW2</accession>
<reference evidence="2 3" key="1">
    <citation type="submission" date="2019-09" db="EMBL/GenBank/DDBJ databases">
        <title>H2 Metabolism Revealed by Metagenomic Analysis in Subglacial Sediment of East Antarctica.</title>
        <authorList>
            <person name="Yang Z."/>
            <person name="Zhang Y."/>
            <person name="Lv Y."/>
            <person name="Yan W."/>
            <person name="Xiao X."/>
            <person name="Sun B."/>
            <person name="Ma H."/>
        </authorList>
    </citation>
    <scope>NUCLEOTIDE SEQUENCE [LARGE SCALE GENOMIC DNA]</scope>
    <source>
        <strain evidence="2">Bin2_2</strain>
    </source>
</reference>
<name>A0A7C9TBW2_9PROT</name>
<organism evidence="2 3">
    <name type="scientific">Sulfuriferula multivorans</name>
    <dbReference type="NCBI Taxonomy" id="1559896"/>
    <lineage>
        <taxon>Bacteria</taxon>
        <taxon>Pseudomonadati</taxon>
        <taxon>Pseudomonadota</taxon>
        <taxon>Betaproteobacteria</taxon>
        <taxon>Nitrosomonadales</taxon>
        <taxon>Sulfuricellaceae</taxon>
        <taxon>Sulfuriferula</taxon>
    </lineage>
</organism>
<dbReference type="GO" id="GO:0003677">
    <property type="term" value="F:DNA binding"/>
    <property type="evidence" value="ECO:0007669"/>
    <property type="project" value="UniProtKB-KW"/>
</dbReference>
<dbReference type="InterPro" id="IPR037914">
    <property type="entry name" value="SpoVT-AbrB_sf"/>
</dbReference>
<gene>
    <name evidence="2" type="ORF">GZ085_13255</name>
</gene>
<dbReference type="SUPFAM" id="SSF89447">
    <property type="entry name" value="AbrB/MazE/MraZ-like"/>
    <property type="match status" value="1"/>
</dbReference>
<dbReference type="AlphaFoldDB" id="A0A7C9TBW2"/>
<dbReference type="InterPro" id="IPR007159">
    <property type="entry name" value="SpoVT-AbrB_dom"/>
</dbReference>
<sequence length="78" mass="8638">MRINLVKVGNSKGIIIPAAILTSCGLKDVIDLQIKGKKLVIEALKQPRSGWFEGYQAENDEAVLDSIPVDEGDDEWVW</sequence>